<dbReference type="Proteomes" id="UP000664914">
    <property type="component" value="Chromosome"/>
</dbReference>
<protein>
    <submittedName>
        <fullName evidence="1">Uncharacterized protein</fullName>
    </submittedName>
</protein>
<organism evidence="1 2">
    <name type="scientific">Rhizorhabdus wittichii</name>
    <dbReference type="NCBI Taxonomy" id="160791"/>
    <lineage>
        <taxon>Bacteria</taxon>
        <taxon>Pseudomonadati</taxon>
        <taxon>Pseudomonadota</taxon>
        <taxon>Alphaproteobacteria</taxon>
        <taxon>Sphingomonadales</taxon>
        <taxon>Sphingomonadaceae</taxon>
        <taxon>Rhizorhabdus</taxon>
    </lineage>
</organism>
<evidence type="ECO:0000313" key="1">
    <source>
        <dbReference type="EMBL" id="QTH22544.1"/>
    </source>
</evidence>
<dbReference type="AlphaFoldDB" id="A0A975HG53"/>
<dbReference type="RefSeq" id="WP_011951071.1">
    <property type="nucleotide sequence ID" value="NZ_CP059319.1"/>
</dbReference>
<sequence length="100" mass="10613">MPSTLGAAIETATACPRGRSGEIVVCRRGNAAERYRIPEALRPDGFDFHQEAVDGVSRERHRLMEGGESGIGSCSPSGAAGASGCLVQKFRAWEQQKAGH</sequence>
<evidence type="ECO:0000313" key="2">
    <source>
        <dbReference type="Proteomes" id="UP000664914"/>
    </source>
</evidence>
<name>A0A975HG53_9SPHN</name>
<reference evidence="1" key="2">
    <citation type="submission" date="2021-04" db="EMBL/GenBank/DDBJ databases">
        <title>Isolation and genomic analysis of the ibuprofen-degrading bacterium Sphingomonas strain MPO218.</title>
        <authorList>
            <person name="Aulestia M."/>
            <person name="Flores A."/>
            <person name="Mangas E.L."/>
            <person name="Perez-Pulido A.J."/>
            <person name="Santero E."/>
            <person name="Camacho E.M."/>
        </authorList>
    </citation>
    <scope>NUCLEOTIDE SEQUENCE</scope>
    <source>
        <strain evidence="1">MPO218</strain>
    </source>
</reference>
<gene>
    <name evidence="1" type="ORF">HRJ34_03180</name>
</gene>
<dbReference type="EMBL" id="CP059319">
    <property type="protein sequence ID" value="QTH22544.1"/>
    <property type="molecule type" value="Genomic_DNA"/>
</dbReference>
<proteinExistence type="predicted"/>
<accession>A0A975HG53</accession>
<reference evidence="1" key="1">
    <citation type="submission" date="2020-07" db="EMBL/GenBank/DDBJ databases">
        <authorList>
            <person name="Camacho E."/>
        </authorList>
    </citation>
    <scope>NUCLEOTIDE SEQUENCE</scope>
    <source>
        <strain evidence="1">MPO218</strain>
    </source>
</reference>